<keyword evidence="2" id="KW-1185">Reference proteome</keyword>
<dbReference type="RefSeq" id="YP_010670656.1">
    <property type="nucleotide sequence ID" value="NC_070965.1"/>
</dbReference>
<dbReference type="GeneID" id="77946866"/>
<proteinExistence type="predicted"/>
<evidence type="ECO:0000313" key="2">
    <source>
        <dbReference type="Proteomes" id="UP000501900"/>
    </source>
</evidence>
<dbReference type="EMBL" id="MT162467">
    <property type="protein sequence ID" value="QIN96988.1"/>
    <property type="molecule type" value="Genomic_DNA"/>
</dbReference>
<organism evidence="1 2">
    <name type="scientific">Synechococcus phage S-H34</name>
    <dbReference type="NCBI Taxonomy" id="2718942"/>
    <lineage>
        <taxon>Viruses</taxon>
        <taxon>Duplodnaviria</taxon>
        <taxon>Heunggongvirae</taxon>
        <taxon>Uroviricota</taxon>
        <taxon>Caudoviricetes</taxon>
        <taxon>Pantevenvirales</taxon>
        <taxon>Kyanoviridae</taxon>
        <taxon>Makaravirus</taxon>
        <taxon>Makaravirus thirtyfour</taxon>
    </lineage>
</organism>
<evidence type="ECO:0000313" key="1">
    <source>
        <dbReference type="EMBL" id="QIN96988.1"/>
    </source>
</evidence>
<sequence length="185" mass="20032">MTLFTKLATTALAALTAVSMPAAALAGNSFQDHVELSEAIKSVGVRYYINPTHCYQGRTRGVDGFYVSQAGVLVVCQDNARGNEQVRWTANDLDTLRHEAIHLIQDCKDGRGDGRLVPIVGSDKERNRIALSVLGAGRVRNIIKSYVSRGANAHTIRLELEAFSFAQEIDASDITAAVRRTCGGK</sequence>
<dbReference type="Proteomes" id="UP000501900">
    <property type="component" value="Genome"/>
</dbReference>
<reference evidence="1 2" key="1">
    <citation type="submission" date="2020-03" db="EMBL/GenBank/DDBJ databases">
        <title>The Isolation and Genome Sequence of a Novel Cyanophage S-H34 from the Huanghai Sea, China.</title>
        <authorList>
            <person name="Jiang T."/>
        </authorList>
    </citation>
    <scope>NUCLEOTIDE SEQUENCE [LARGE SCALE GENOMIC DNA]</scope>
</reference>
<dbReference type="KEGG" id="vg:77946866"/>
<protein>
    <submittedName>
        <fullName evidence="1">Uncharacterized protein</fullName>
    </submittedName>
</protein>
<accession>A0A6G8R6H2</accession>
<name>A0A6G8R6H2_9CAUD</name>